<dbReference type="Pfam" id="PF01155">
    <property type="entry name" value="HypA"/>
    <property type="match status" value="1"/>
</dbReference>
<evidence type="ECO:0000256" key="3">
    <source>
        <dbReference type="ARBA" id="ARBA00022833"/>
    </source>
</evidence>
<feature type="binding site" evidence="4">
    <location>
        <position position="73"/>
    </location>
    <ligand>
        <name>Zn(2+)</name>
        <dbReference type="ChEBI" id="CHEBI:29105"/>
    </ligand>
</feature>
<comment type="similarity">
    <text evidence="4">Belongs to the HypA/HybF family.</text>
</comment>
<dbReference type="RefSeq" id="WP_048100709.1">
    <property type="nucleotide sequence ID" value="NZ_JFZT01000066.1"/>
</dbReference>
<evidence type="ECO:0000313" key="5">
    <source>
        <dbReference type="EMBL" id="EZQ01595.1"/>
    </source>
</evidence>
<dbReference type="Proteomes" id="UP000024332">
    <property type="component" value="Unassembled WGS sequence"/>
</dbReference>
<dbReference type="HAMAP" id="MF_00213">
    <property type="entry name" value="HypA_HybF"/>
    <property type="match status" value="1"/>
</dbReference>
<proteinExistence type="inferred from homology"/>
<keyword evidence="3 4" id="KW-0862">Zinc</keyword>
<dbReference type="EMBL" id="JFZT01000066">
    <property type="protein sequence ID" value="EZQ01595.1"/>
    <property type="molecule type" value="Genomic_DNA"/>
</dbReference>
<feature type="binding site" evidence="4">
    <location>
        <position position="112"/>
    </location>
    <ligand>
        <name>Zn(2+)</name>
        <dbReference type="ChEBI" id="CHEBI:29105"/>
    </ligand>
</feature>
<comment type="caution">
    <text evidence="5">The sequence shown here is derived from an EMBL/GenBank/DDBJ whole genome shotgun (WGS) entry which is preliminary data.</text>
</comment>
<feature type="binding site" evidence="4">
    <location>
        <position position="70"/>
    </location>
    <ligand>
        <name>Zn(2+)</name>
        <dbReference type="ChEBI" id="CHEBI:29105"/>
    </ligand>
</feature>
<dbReference type="PANTHER" id="PTHR34535">
    <property type="entry name" value="HYDROGENASE MATURATION FACTOR HYPA"/>
    <property type="match status" value="1"/>
</dbReference>
<dbReference type="GO" id="GO:0051604">
    <property type="term" value="P:protein maturation"/>
    <property type="evidence" value="ECO:0007669"/>
    <property type="project" value="InterPro"/>
</dbReference>
<dbReference type="STRING" id="1160895.CM19_12740"/>
<dbReference type="GO" id="GO:0016151">
    <property type="term" value="F:nickel cation binding"/>
    <property type="evidence" value="ECO:0007669"/>
    <property type="project" value="UniProtKB-UniRule"/>
</dbReference>
<dbReference type="Gene3D" id="3.30.2320.80">
    <property type="match status" value="1"/>
</dbReference>
<organism evidence="5 6">
    <name type="scientific">Candidatus Acidianus copahuensis</name>
    <dbReference type="NCBI Taxonomy" id="1160895"/>
    <lineage>
        <taxon>Archaea</taxon>
        <taxon>Thermoproteota</taxon>
        <taxon>Thermoprotei</taxon>
        <taxon>Sulfolobales</taxon>
        <taxon>Sulfolobaceae</taxon>
        <taxon>Acidianus</taxon>
    </lineage>
</organism>
<evidence type="ECO:0000256" key="1">
    <source>
        <dbReference type="ARBA" id="ARBA00022596"/>
    </source>
</evidence>
<reference evidence="5 6" key="1">
    <citation type="submission" date="2014-03" db="EMBL/GenBank/DDBJ databases">
        <title>Draft genome sequence of the novel thermoacidophilic archaea Acidianus copahuensis ALE1 strain, isolated from Copahue volcanic area in Neuquen Argentina.</title>
        <authorList>
            <person name="Urbieta M.S."/>
            <person name="Rascovan N."/>
            <person name="Castro C."/>
            <person name="Revale S."/>
            <person name="Giaveno M.A."/>
            <person name="Vazquez M.P."/>
            <person name="Donati E.R."/>
        </authorList>
    </citation>
    <scope>NUCLEOTIDE SEQUENCE [LARGE SCALE GENOMIC DNA]</scope>
    <source>
        <strain evidence="5 6">ALE1</strain>
    </source>
</reference>
<evidence type="ECO:0000313" key="6">
    <source>
        <dbReference type="Proteomes" id="UP000024332"/>
    </source>
</evidence>
<dbReference type="InterPro" id="IPR000688">
    <property type="entry name" value="HypA/HybF"/>
</dbReference>
<dbReference type="AlphaFoldDB" id="A0A031LJC6"/>
<keyword evidence="2 4" id="KW-0479">Metal-binding</keyword>
<protein>
    <recommendedName>
        <fullName evidence="4">Hydrogenase maturation factor HypA</fullName>
    </recommendedName>
</protein>
<keyword evidence="1 4" id="KW-0533">Nickel</keyword>
<gene>
    <name evidence="4" type="primary">hypA</name>
    <name evidence="5" type="ORF">CM19_12740</name>
</gene>
<sequence length="144" mass="16090">MHEWSVAYSIIRTVMSWAGDKEVLKVTIGIPSFSFLDLDILKDAFNEMKKDSGLSNAELEVKIKDPTFKCRNCGYTFTINEVSDQLQGVREEFGEEYPLHLMPALAPSFIRCPKCGSHDVIAQAEDITIDEILVKESGAVKTTS</sequence>
<dbReference type="PIRSF" id="PIRSF004761">
    <property type="entry name" value="Hydrgn_mat_HypA"/>
    <property type="match status" value="1"/>
</dbReference>
<keyword evidence="6" id="KW-1185">Reference proteome</keyword>
<dbReference type="OrthoDB" id="36835at2157"/>
<feature type="binding site" evidence="4">
    <location>
        <position position="115"/>
    </location>
    <ligand>
        <name>Zn(2+)</name>
        <dbReference type="ChEBI" id="CHEBI:29105"/>
    </ligand>
</feature>
<dbReference type="GO" id="GO:0008270">
    <property type="term" value="F:zinc ion binding"/>
    <property type="evidence" value="ECO:0007669"/>
    <property type="project" value="UniProtKB-UniRule"/>
</dbReference>
<name>A0A031LJC6_9CREN</name>
<evidence type="ECO:0000256" key="2">
    <source>
        <dbReference type="ARBA" id="ARBA00022723"/>
    </source>
</evidence>
<evidence type="ECO:0000256" key="4">
    <source>
        <dbReference type="HAMAP-Rule" id="MF_00213"/>
    </source>
</evidence>
<comment type="function">
    <text evidence="4">Involved in the maturation of [NiFe] hydrogenases. Required for nickel insertion into the metal center of the hydrogenase.</text>
</comment>
<accession>A0A031LJC6</accession>
<dbReference type="PANTHER" id="PTHR34535:SF3">
    <property type="entry name" value="HYDROGENASE MATURATION FACTOR HYPA"/>
    <property type="match status" value="1"/>
</dbReference>
<feature type="binding site" evidence="4">
    <location>
        <position position="2"/>
    </location>
    <ligand>
        <name>Ni(2+)</name>
        <dbReference type="ChEBI" id="CHEBI:49786"/>
    </ligand>
</feature>